<proteinExistence type="predicted"/>
<dbReference type="Proteomes" id="UP000226192">
    <property type="component" value="Unassembled WGS sequence"/>
</dbReference>
<gene>
    <name evidence="3" type="ORF">CDD81_4851</name>
</gene>
<reference evidence="3 4" key="1">
    <citation type="submission" date="2017-06" db="EMBL/GenBank/DDBJ databases">
        <title>Ant-infecting Ophiocordyceps genomes reveal a high diversity of potential behavioral manipulation genes and a possible major role for enterotoxins.</title>
        <authorList>
            <person name="De Bekker C."/>
            <person name="Evans H.C."/>
            <person name="Brachmann A."/>
            <person name="Hughes D.P."/>
        </authorList>
    </citation>
    <scope>NUCLEOTIDE SEQUENCE [LARGE SCALE GENOMIC DNA]</scope>
    <source>
        <strain evidence="3 4">Map64</strain>
    </source>
</reference>
<feature type="signal peptide" evidence="2">
    <location>
        <begin position="1"/>
        <end position="19"/>
    </location>
</feature>
<comment type="caution">
    <text evidence="3">The sequence shown here is derived from an EMBL/GenBank/DDBJ whole genome shotgun (WGS) entry which is preliminary data.</text>
</comment>
<dbReference type="EMBL" id="NJET01000034">
    <property type="protein sequence ID" value="PHH64237.1"/>
    <property type="molecule type" value="Genomic_DNA"/>
</dbReference>
<dbReference type="PRINTS" id="PR01228">
    <property type="entry name" value="EGGSHELL"/>
</dbReference>
<feature type="region of interest" description="Disordered" evidence="1">
    <location>
        <begin position="104"/>
        <end position="160"/>
    </location>
</feature>
<feature type="chain" id="PRO_5012022028" description="Biotrophy-associated secreted protein 2" evidence="2">
    <location>
        <begin position="20"/>
        <end position="174"/>
    </location>
</feature>
<keyword evidence="4" id="KW-1185">Reference proteome</keyword>
<dbReference type="AlphaFoldDB" id="A0A2C5Y6A8"/>
<evidence type="ECO:0008006" key="5">
    <source>
        <dbReference type="Google" id="ProtNLM"/>
    </source>
</evidence>
<feature type="compositionally biased region" description="Gly residues" evidence="1">
    <location>
        <begin position="104"/>
        <end position="131"/>
    </location>
</feature>
<keyword evidence="2" id="KW-0732">Signal</keyword>
<accession>A0A2C5Y6A8</accession>
<dbReference type="OrthoDB" id="2132010at2759"/>
<evidence type="ECO:0000256" key="1">
    <source>
        <dbReference type="SAM" id="MobiDB-lite"/>
    </source>
</evidence>
<organism evidence="3 4">
    <name type="scientific">Ophiocordyceps australis</name>
    <dbReference type="NCBI Taxonomy" id="1399860"/>
    <lineage>
        <taxon>Eukaryota</taxon>
        <taxon>Fungi</taxon>
        <taxon>Dikarya</taxon>
        <taxon>Ascomycota</taxon>
        <taxon>Pezizomycotina</taxon>
        <taxon>Sordariomycetes</taxon>
        <taxon>Hypocreomycetidae</taxon>
        <taxon>Hypocreales</taxon>
        <taxon>Ophiocordycipitaceae</taxon>
        <taxon>Ophiocordyceps</taxon>
    </lineage>
</organism>
<evidence type="ECO:0000256" key="2">
    <source>
        <dbReference type="SAM" id="SignalP"/>
    </source>
</evidence>
<sequence>MVRISALATLFALALGVSAAGDPAGEKNVGNGAGKQFITGGCLSDADCASGCCATKNGEGICSAQAVQFDQGKQGCGFGGAGGNKNGTAGAGNNGGTGGVGNNGGTGGAGNNEGTGGAGNNEGTGGAGNNGSNGRARGGREIKNKSNSGGTAEQGPTRMLGQIDSNGQCYCNAN</sequence>
<protein>
    <recommendedName>
        <fullName evidence="5">Biotrophy-associated secreted protein 2</fullName>
    </recommendedName>
</protein>
<evidence type="ECO:0000313" key="4">
    <source>
        <dbReference type="Proteomes" id="UP000226192"/>
    </source>
</evidence>
<evidence type="ECO:0000313" key="3">
    <source>
        <dbReference type="EMBL" id="PHH64237.1"/>
    </source>
</evidence>
<name>A0A2C5Y6A8_9HYPO</name>